<dbReference type="GO" id="GO:0015031">
    <property type="term" value="P:protein transport"/>
    <property type="evidence" value="ECO:0007669"/>
    <property type="project" value="UniProtKB-UniRule"/>
</dbReference>
<keyword evidence="14" id="KW-1185">Reference proteome</keyword>
<evidence type="ECO:0000256" key="3">
    <source>
        <dbReference type="ARBA" id="ARBA00022448"/>
    </source>
</evidence>
<dbReference type="PANTHER" id="PTHR33446:SF2">
    <property type="entry name" value="PROTEIN TONB"/>
    <property type="match status" value="1"/>
</dbReference>
<dbReference type="RefSeq" id="WP_269819086.1">
    <property type="nucleotide sequence ID" value="NZ_CP114976.1"/>
</dbReference>
<dbReference type="InterPro" id="IPR051045">
    <property type="entry name" value="TonB-dependent_transducer"/>
</dbReference>
<dbReference type="SUPFAM" id="SSF74653">
    <property type="entry name" value="TolA/TonB C-terminal domain"/>
    <property type="match status" value="1"/>
</dbReference>
<evidence type="ECO:0000256" key="6">
    <source>
        <dbReference type="ARBA" id="ARBA00022692"/>
    </source>
</evidence>
<dbReference type="EMBL" id="CP114976">
    <property type="protein sequence ID" value="WBE26151.1"/>
    <property type="molecule type" value="Genomic_DNA"/>
</dbReference>
<evidence type="ECO:0000256" key="4">
    <source>
        <dbReference type="ARBA" id="ARBA00022475"/>
    </source>
</evidence>
<feature type="region of interest" description="Disordered" evidence="11">
    <location>
        <begin position="61"/>
        <end position="95"/>
    </location>
</feature>
<evidence type="ECO:0000256" key="5">
    <source>
        <dbReference type="ARBA" id="ARBA00022519"/>
    </source>
</evidence>
<dbReference type="Gene3D" id="3.30.1150.10">
    <property type="match status" value="1"/>
</dbReference>
<dbReference type="Proteomes" id="UP001212189">
    <property type="component" value="Chromosome"/>
</dbReference>
<dbReference type="GO" id="GO:0030288">
    <property type="term" value="C:outer membrane-bounded periplasmic space"/>
    <property type="evidence" value="ECO:0007669"/>
    <property type="project" value="InterPro"/>
</dbReference>
<evidence type="ECO:0000256" key="11">
    <source>
        <dbReference type="SAM" id="MobiDB-lite"/>
    </source>
</evidence>
<comment type="function">
    <text evidence="10">Interacts with outer membrane receptor proteins that carry out high-affinity binding and energy dependent uptake into the periplasmic space of specific substrates. It could act to transduce energy from the cytoplasmic membrane to specific energy-requiring processes in the outer membrane, resulting in the release into the periplasm of ligands bound by these outer membrane proteins.</text>
</comment>
<dbReference type="InterPro" id="IPR037682">
    <property type="entry name" value="TonB_C"/>
</dbReference>
<evidence type="ECO:0000256" key="2">
    <source>
        <dbReference type="ARBA" id="ARBA00006555"/>
    </source>
</evidence>
<evidence type="ECO:0000313" key="13">
    <source>
        <dbReference type="EMBL" id="WBE26151.1"/>
    </source>
</evidence>
<reference evidence="13 14" key="1">
    <citation type="submission" date="2022-12" db="EMBL/GenBank/DDBJ databases">
        <title>Coexistence and Characterization of a Novel Tigecycline Resistance gene tet(X) variant and blaNDM-1 in a Pseudomonas caeni Isolate of Chicken Origin.</title>
        <authorList>
            <person name="Lu X."/>
            <person name="Zhang L."/>
            <person name="Li R."/>
            <person name="Wang Z."/>
        </authorList>
    </citation>
    <scope>NUCLEOTIDE SEQUENCE [LARGE SCALE GENOMIC DNA]</scope>
    <source>
        <strain evidence="13 14">CE14</strain>
    </source>
</reference>
<comment type="similarity">
    <text evidence="2 10">Belongs to the TonB family.</text>
</comment>
<keyword evidence="8" id="KW-1133">Transmembrane helix</keyword>
<protein>
    <recommendedName>
        <fullName evidence="10">Protein TonB</fullName>
    </recommendedName>
</protein>
<dbReference type="AlphaFoldDB" id="A0AAE9VQ11"/>
<dbReference type="Pfam" id="PF03544">
    <property type="entry name" value="TonB_C"/>
    <property type="match status" value="1"/>
</dbReference>
<keyword evidence="7 10" id="KW-0653">Protein transport</keyword>
<dbReference type="InterPro" id="IPR006260">
    <property type="entry name" value="TonB/TolA_C"/>
</dbReference>
<dbReference type="GO" id="GO:0015891">
    <property type="term" value="P:siderophore transport"/>
    <property type="evidence" value="ECO:0007669"/>
    <property type="project" value="InterPro"/>
</dbReference>
<feature type="compositionally biased region" description="Pro residues" evidence="11">
    <location>
        <begin position="63"/>
        <end position="81"/>
    </location>
</feature>
<evidence type="ECO:0000256" key="10">
    <source>
        <dbReference type="RuleBase" id="RU362123"/>
    </source>
</evidence>
<dbReference type="GO" id="GO:0031992">
    <property type="term" value="F:energy transducer activity"/>
    <property type="evidence" value="ECO:0007669"/>
    <property type="project" value="InterPro"/>
</dbReference>
<evidence type="ECO:0000256" key="9">
    <source>
        <dbReference type="ARBA" id="ARBA00023136"/>
    </source>
</evidence>
<keyword evidence="5 10" id="KW-0997">Cell inner membrane</keyword>
<dbReference type="KEGG" id="dce:O6P33_04785"/>
<evidence type="ECO:0000259" key="12">
    <source>
        <dbReference type="PROSITE" id="PS52015"/>
    </source>
</evidence>
<dbReference type="PROSITE" id="PS52015">
    <property type="entry name" value="TONB_CTD"/>
    <property type="match status" value="1"/>
</dbReference>
<proteinExistence type="inferred from homology"/>
<keyword evidence="6" id="KW-0812">Transmembrane</keyword>
<dbReference type="PRINTS" id="PR01374">
    <property type="entry name" value="TONBPROTEIN"/>
</dbReference>
<gene>
    <name evidence="13" type="ORF">O6P33_04785</name>
</gene>
<dbReference type="PANTHER" id="PTHR33446">
    <property type="entry name" value="PROTEIN TONB-RELATED"/>
    <property type="match status" value="1"/>
</dbReference>
<evidence type="ECO:0000256" key="8">
    <source>
        <dbReference type="ARBA" id="ARBA00022989"/>
    </source>
</evidence>
<evidence type="ECO:0000313" key="14">
    <source>
        <dbReference type="Proteomes" id="UP001212189"/>
    </source>
</evidence>
<feature type="region of interest" description="Disordered" evidence="11">
    <location>
        <begin position="130"/>
        <end position="152"/>
    </location>
</feature>
<sequence length="268" mass="30367">MNNLIPNPAPLSRRRPEHWLASTLATGLIHGVAVLMLWHSWSPQAPPSAPQTVMITQLVTLPSPTPEPEPEPVPEPAPEPEPVVEAQPKPPEPQIDQGEIARKRLEQQQQRVQEEQQRLAQRRLEQQRQQEREQLARHEQQERELAEQRAREQQRLAAEARALADADAARRAAEQAAIAQYQPISKKPPAYPRRALDSGKEGDCTVTYTVTREGRVKNPQVVDGACDDPMFERPSLNAANSFRYQPRLINGQPVEVSGIRNTFRYRIQ</sequence>
<dbReference type="NCBIfam" id="TIGR01352">
    <property type="entry name" value="tonB_Cterm"/>
    <property type="match status" value="1"/>
</dbReference>
<keyword evidence="9" id="KW-0472">Membrane</keyword>
<organism evidence="13 14">
    <name type="scientific">Denitrificimonas caeni</name>
    <dbReference type="NCBI Taxonomy" id="521720"/>
    <lineage>
        <taxon>Bacteria</taxon>
        <taxon>Pseudomonadati</taxon>
        <taxon>Pseudomonadota</taxon>
        <taxon>Gammaproteobacteria</taxon>
        <taxon>Pseudomonadales</taxon>
        <taxon>Pseudomonadaceae</taxon>
        <taxon>Denitrificimonas</taxon>
    </lineage>
</organism>
<accession>A0AAE9VQ11</accession>
<keyword evidence="10" id="KW-0735">Signal-anchor</keyword>
<keyword evidence="3 10" id="KW-0813">Transport</keyword>
<dbReference type="GO" id="GO:0055085">
    <property type="term" value="P:transmembrane transport"/>
    <property type="evidence" value="ECO:0007669"/>
    <property type="project" value="InterPro"/>
</dbReference>
<dbReference type="InterPro" id="IPR003538">
    <property type="entry name" value="TonB"/>
</dbReference>
<comment type="subcellular location">
    <subcellularLocation>
        <location evidence="1 10">Cell inner membrane</location>
        <topology evidence="1 10">Single-pass membrane protein</topology>
        <orientation evidence="1 10">Periplasmic side</orientation>
    </subcellularLocation>
</comment>
<keyword evidence="4 10" id="KW-1003">Cell membrane</keyword>
<dbReference type="GO" id="GO:0098797">
    <property type="term" value="C:plasma membrane protein complex"/>
    <property type="evidence" value="ECO:0007669"/>
    <property type="project" value="TreeGrafter"/>
</dbReference>
<evidence type="ECO:0000256" key="1">
    <source>
        <dbReference type="ARBA" id="ARBA00004383"/>
    </source>
</evidence>
<evidence type="ECO:0000256" key="7">
    <source>
        <dbReference type="ARBA" id="ARBA00022927"/>
    </source>
</evidence>
<feature type="domain" description="TonB C-terminal" evidence="12">
    <location>
        <begin position="176"/>
        <end position="268"/>
    </location>
</feature>
<name>A0AAE9VQ11_9GAMM</name>